<evidence type="ECO:0000259" key="1">
    <source>
        <dbReference type="Pfam" id="PF07552"/>
    </source>
</evidence>
<dbReference type="Proteomes" id="UP000323393">
    <property type="component" value="Unassembled WGS sequence"/>
</dbReference>
<reference evidence="2 4" key="1">
    <citation type="submission" date="2017-04" db="EMBL/GenBank/DDBJ databases">
        <title>Complete Genome Sequence of the Bacillus horikoshii 20a strain from Cuatro Cienegas, Coahuila, Mexico.</title>
        <authorList>
            <person name="Zarza E."/>
            <person name="Alcaraz L.D."/>
            <person name="Aguilar-Salinas B."/>
            <person name="Islas A."/>
            <person name="Olmedo-Alvarez G."/>
        </authorList>
    </citation>
    <scope>NUCLEOTIDE SEQUENCE [LARGE SCALE GENOMIC DNA]</scope>
    <source>
        <strain evidence="2 4">20a</strain>
    </source>
</reference>
<feature type="domain" description="Spore coat protein X/V" evidence="1">
    <location>
        <begin position="102"/>
        <end position="159"/>
    </location>
</feature>
<dbReference type="Pfam" id="PF07552">
    <property type="entry name" value="Coat_X"/>
    <property type="match status" value="2"/>
</dbReference>
<dbReference type="AlphaFoldDB" id="A0A1Y0CMR5"/>
<keyword evidence="3" id="KW-0167">Capsid protein</keyword>
<dbReference type="GO" id="GO:0030435">
    <property type="term" value="P:sporulation resulting in formation of a cellular spore"/>
    <property type="evidence" value="ECO:0007669"/>
    <property type="project" value="InterPro"/>
</dbReference>
<evidence type="ECO:0000313" key="5">
    <source>
        <dbReference type="Proteomes" id="UP000323393"/>
    </source>
</evidence>
<dbReference type="GeneID" id="96739019"/>
<keyword evidence="3" id="KW-0946">Virion</keyword>
<evidence type="ECO:0000313" key="4">
    <source>
        <dbReference type="Proteomes" id="UP000195573"/>
    </source>
</evidence>
<accession>A0A1Y0CMR5</accession>
<reference evidence="3 5" key="2">
    <citation type="submission" date="2019-08" db="EMBL/GenBank/DDBJ databases">
        <title>Bacillus genomes from the desert of Cuatro Cienegas, Coahuila.</title>
        <authorList>
            <person name="Olmedo-Alvarez G."/>
        </authorList>
    </citation>
    <scope>NUCLEOTIDE SEQUENCE [LARGE SCALE GENOMIC DNA]</scope>
    <source>
        <strain evidence="3 5">CH88_3T</strain>
    </source>
</reference>
<keyword evidence="4" id="KW-1185">Reference proteome</keyword>
<sequence>MSKDWLFGGRSCGYDHGCGNNGEWNALAAGSRHPLDNDGVAQEADQVNKMIQKSYEQIVIKDSCDIEVTTTDTKIAVSLQAAIQAAIALVISVSIADSNKAEQVIQELLQSSKSVQVNHQQTYIQNSRGVKVTTTDTDLVLNIQLLLQLLIALVVAVDIL</sequence>
<protein>
    <submittedName>
        <fullName evidence="3">Spore coat protein</fullName>
    </submittedName>
</protein>
<proteinExistence type="predicted"/>
<dbReference type="EMBL" id="VTEU01000005">
    <property type="protein sequence ID" value="TYS57960.1"/>
    <property type="molecule type" value="Genomic_DNA"/>
</dbReference>
<organism evidence="3 5">
    <name type="scientific">Sutcliffiella horikoshii</name>
    <dbReference type="NCBI Taxonomy" id="79883"/>
    <lineage>
        <taxon>Bacteria</taxon>
        <taxon>Bacillati</taxon>
        <taxon>Bacillota</taxon>
        <taxon>Bacilli</taxon>
        <taxon>Bacillales</taxon>
        <taxon>Bacillaceae</taxon>
        <taxon>Sutcliffiella</taxon>
    </lineage>
</organism>
<evidence type="ECO:0000313" key="2">
    <source>
        <dbReference type="EMBL" id="ART76600.1"/>
    </source>
</evidence>
<gene>
    <name evidence="2" type="ORF">B4U37_11365</name>
    <name evidence="3" type="ORF">FZC74_13250</name>
</gene>
<evidence type="ECO:0000313" key="3">
    <source>
        <dbReference type="EMBL" id="TYS57960.1"/>
    </source>
</evidence>
<dbReference type="RefSeq" id="WP_088018316.1">
    <property type="nucleotide sequence ID" value="NZ_CP020880.1"/>
</dbReference>
<dbReference type="GO" id="GO:0031160">
    <property type="term" value="C:spore wall"/>
    <property type="evidence" value="ECO:0007669"/>
    <property type="project" value="InterPro"/>
</dbReference>
<dbReference type="KEGG" id="bhk:B4U37_11365"/>
<dbReference type="Proteomes" id="UP000195573">
    <property type="component" value="Chromosome"/>
</dbReference>
<dbReference type="EMBL" id="CP020880">
    <property type="protein sequence ID" value="ART76600.1"/>
    <property type="molecule type" value="Genomic_DNA"/>
</dbReference>
<feature type="domain" description="Spore coat protein X/V" evidence="1">
    <location>
        <begin position="40"/>
        <end position="95"/>
    </location>
</feature>
<dbReference type="InterPro" id="IPR011428">
    <property type="entry name" value="Spore_coat_X/V"/>
</dbReference>
<name>A0A1Y0CMR5_9BACI</name>